<dbReference type="Proteomes" id="UP001163046">
    <property type="component" value="Unassembled WGS sequence"/>
</dbReference>
<protein>
    <submittedName>
        <fullName evidence="2">Uncharacterized protein</fullName>
    </submittedName>
</protein>
<feature type="region of interest" description="Disordered" evidence="1">
    <location>
        <begin position="1"/>
        <end position="71"/>
    </location>
</feature>
<proteinExistence type="predicted"/>
<evidence type="ECO:0000256" key="1">
    <source>
        <dbReference type="SAM" id="MobiDB-lite"/>
    </source>
</evidence>
<keyword evidence="3" id="KW-1185">Reference proteome</keyword>
<evidence type="ECO:0000313" key="2">
    <source>
        <dbReference type="EMBL" id="KAJ7372900.1"/>
    </source>
</evidence>
<feature type="compositionally biased region" description="Polar residues" evidence="1">
    <location>
        <begin position="108"/>
        <end position="121"/>
    </location>
</feature>
<dbReference type="AlphaFoldDB" id="A0A9X0CRE4"/>
<feature type="region of interest" description="Disordered" evidence="1">
    <location>
        <begin position="106"/>
        <end position="186"/>
    </location>
</feature>
<name>A0A9X0CRE4_9CNID</name>
<feature type="compositionally biased region" description="Polar residues" evidence="1">
    <location>
        <begin position="131"/>
        <end position="146"/>
    </location>
</feature>
<feature type="compositionally biased region" description="Basic and acidic residues" evidence="1">
    <location>
        <begin position="1"/>
        <end position="26"/>
    </location>
</feature>
<dbReference type="EMBL" id="MU826833">
    <property type="protein sequence ID" value="KAJ7372900.1"/>
    <property type="molecule type" value="Genomic_DNA"/>
</dbReference>
<sequence length="186" mass="20850">MDKSDKSENSDLTEESAKDSASEDVHQISSKRQRKFPGCKLLHDHHSFGEPGPYCMGPEEPPSDDENKFDEELELTAQLEQLHLAELALTKKSRVEKLKLEIAESQRRITNLTKSQTSKATGLSLPKEINPASTKNSGLVHSQLSSAREDKEQDEQLQDKDFIDDSHLSQEVRVPVKGRGGQKETK</sequence>
<organism evidence="2 3">
    <name type="scientific">Desmophyllum pertusum</name>
    <dbReference type="NCBI Taxonomy" id="174260"/>
    <lineage>
        <taxon>Eukaryota</taxon>
        <taxon>Metazoa</taxon>
        <taxon>Cnidaria</taxon>
        <taxon>Anthozoa</taxon>
        <taxon>Hexacorallia</taxon>
        <taxon>Scleractinia</taxon>
        <taxon>Caryophylliina</taxon>
        <taxon>Caryophylliidae</taxon>
        <taxon>Desmophyllum</taxon>
    </lineage>
</organism>
<evidence type="ECO:0000313" key="3">
    <source>
        <dbReference type="Proteomes" id="UP001163046"/>
    </source>
</evidence>
<feature type="compositionally biased region" description="Acidic residues" evidence="1">
    <location>
        <begin position="61"/>
        <end position="71"/>
    </location>
</feature>
<comment type="caution">
    <text evidence="2">The sequence shown here is derived from an EMBL/GenBank/DDBJ whole genome shotgun (WGS) entry which is preliminary data.</text>
</comment>
<feature type="compositionally biased region" description="Basic and acidic residues" evidence="1">
    <location>
        <begin position="157"/>
        <end position="170"/>
    </location>
</feature>
<accession>A0A9X0CRE4</accession>
<gene>
    <name evidence="2" type="ORF">OS493_015353</name>
</gene>
<reference evidence="2" key="1">
    <citation type="submission" date="2023-01" db="EMBL/GenBank/DDBJ databases">
        <title>Genome assembly of the deep-sea coral Lophelia pertusa.</title>
        <authorList>
            <person name="Herrera S."/>
            <person name="Cordes E."/>
        </authorList>
    </citation>
    <scope>NUCLEOTIDE SEQUENCE</scope>
    <source>
        <strain evidence="2">USNM1676648</strain>
        <tissue evidence="2">Polyp</tissue>
    </source>
</reference>